<name>A0A6A6A5C1_9PLEO</name>
<organism evidence="2 3">
    <name type="scientific">Dothidotthia symphoricarpi CBS 119687</name>
    <dbReference type="NCBI Taxonomy" id="1392245"/>
    <lineage>
        <taxon>Eukaryota</taxon>
        <taxon>Fungi</taxon>
        <taxon>Dikarya</taxon>
        <taxon>Ascomycota</taxon>
        <taxon>Pezizomycotina</taxon>
        <taxon>Dothideomycetes</taxon>
        <taxon>Pleosporomycetidae</taxon>
        <taxon>Pleosporales</taxon>
        <taxon>Dothidotthiaceae</taxon>
        <taxon>Dothidotthia</taxon>
    </lineage>
</organism>
<dbReference type="OrthoDB" id="3800750at2759"/>
<proteinExistence type="predicted"/>
<sequence length="374" mass="43130">MSTMTADDFRRIRDVATGDIHRTQEILETELSVDEDMEAYTAWVVDMWRKEREERQAQMKVIDADTYRNAIASTIYINIDQVAQLNSAMNLGYYPQIPVGHLNGIAFRLVPNTTLLEPTKETNYKDTRHVYPSMFLGINKTVHPSQQSSSPKRGKRSRRNNQTDESTQSGDSDSKNDDTGFVFYQLGALQYTRGLKDPTTTDIEKIKAAEWYDTHYVLVVVIGASGKAEDVYILYNMRPEDEDGNRRPVDPSSWGFLPGDYSRVKRAGARIARNFLHLGPAFKWDLVNPKDFTTEEEHRATHIDDEYELVTCVRLDYPQRIIRQHVVPPKLENDDEKEQEHYHEQGYVRDYLSSYGYSDAFEHGGRSDDEYSSV</sequence>
<dbReference type="AlphaFoldDB" id="A0A6A6A5C1"/>
<gene>
    <name evidence="2" type="ORF">P153DRAFT_398843</name>
</gene>
<dbReference type="EMBL" id="ML977512">
    <property type="protein sequence ID" value="KAF2126736.1"/>
    <property type="molecule type" value="Genomic_DNA"/>
</dbReference>
<evidence type="ECO:0000313" key="3">
    <source>
        <dbReference type="Proteomes" id="UP000799771"/>
    </source>
</evidence>
<dbReference type="GeneID" id="54412114"/>
<dbReference type="RefSeq" id="XP_033521128.1">
    <property type="nucleotide sequence ID" value="XM_033671682.1"/>
</dbReference>
<protein>
    <submittedName>
        <fullName evidence="2">Uncharacterized protein</fullName>
    </submittedName>
</protein>
<dbReference type="Proteomes" id="UP000799771">
    <property type="component" value="Unassembled WGS sequence"/>
</dbReference>
<accession>A0A6A6A5C1</accession>
<evidence type="ECO:0000313" key="2">
    <source>
        <dbReference type="EMBL" id="KAF2126736.1"/>
    </source>
</evidence>
<evidence type="ECO:0000256" key="1">
    <source>
        <dbReference type="SAM" id="MobiDB-lite"/>
    </source>
</evidence>
<reference evidence="2" key="1">
    <citation type="journal article" date="2020" name="Stud. Mycol.">
        <title>101 Dothideomycetes genomes: a test case for predicting lifestyles and emergence of pathogens.</title>
        <authorList>
            <person name="Haridas S."/>
            <person name="Albert R."/>
            <person name="Binder M."/>
            <person name="Bloem J."/>
            <person name="Labutti K."/>
            <person name="Salamov A."/>
            <person name="Andreopoulos B."/>
            <person name="Baker S."/>
            <person name="Barry K."/>
            <person name="Bills G."/>
            <person name="Bluhm B."/>
            <person name="Cannon C."/>
            <person name="Castanera R."/>
            <person name="Culley D."/>
            <person name="Daum C."/>
            <person name="Ezra D."/>
            <person name="Gonzalez J."/>
            <person name="Henrissat B."/>
            <person name="Kuo A."/>
            <person name="Liang C."/>
            <person name="Lipzen A."/>
            <person name="Lutzoni F."/>
            <person name="Magnuson J."/>
            <person name="Mondo S."/>
            <person name="Nolan M."/>
            <person name="Ohm R."/>
            <person name="Pangilinan J."/>
            <person name="Park H.-J."/>
            <person name="Ramirez L."/>
            <person name="Alfaro M."/>
            <person name="Sun H."/>
            <person name="Tritt A."/>
            <person name="Yoshinaga Y."/>
            <person name="Zwiers L.-H."/>
            <person name="Turgeon B."/>
            <person name="Goodwin S."/>
            <person name="Spatafora J."/>
            <person name="Crous P."/>
            <person name="Grigoriev I."/>
        </authorList>
    </citation>
    <scope>NUCLEOTIDE SEQUENCE</scope>
    <source>
        <strain evidence="2">CBS 119687</strain>
    </source>
</reference>
<feature type="region of interest" description="Disordered" evidence="1">
    <location>
        <begin position="141"/>
        <end position="178"/>
    </location>
</feature>
<keyword evidence="3" id="KW-1185">Reference proteome</keyword>